<dbReference type="RefSeq" id="WP_173284343.1">
    <property type="nucleotide sequence ID" value="NZ_CP054020.1"/>
</dbReference>
<evidence type="ECO:0000313" key="2">
    <source>
        <dbReference type="EMBL" id="QKI88730.1"/>
    </source>
</evidence>
<protein>
    <submittedName>
        <fullName evidence="2">Uncharacterized protein</fullName>
    </submittedName>
</protein>
<gene>
    <name evidence="2" type="ORF">HQN79_03690</name>
</gene>
<dbReference type="Proteomes" id="UP000504724">
    <property type="component" value="Chromosome"/>
</dbReference>
<sequence length="343" mass="39847">MDTSEFFIFILEYVAKSEYSWIANWAAIVVLVSTTIYIFFNIYYSVPITKFKKDLTKIFNFGKAKLKDVNSSPYDEKLLNNKYFVYFSVGYFYTITFFSILYSIVFFLIGFEVGTNIDLLWYKQLIAIFIGFIFLFISRLFKVQGDKELHKYRTNKIQRYTQPNRSNARTQSLIGLSSSNELRIALHYKDAASILYKSDAYQDAIALPFLFLIRQFLELGLKYNIKQLSKVSNCNDLLAKLNGTHDLETIYQAFLTHYRGAKKELGVSKIKEQKYLDALEKLVKKIIPLDHDSQGFRYAINKKGQKIIAQDETFNLKEVFDLLEDTSTILMATEDILGLDQSA</sequence>
<evidence type="ECO:0000313" key="3">
    <source>
        <dbReference type="Proteomes" id="UP000504724"/>
    </source>
</evidence>
<dbReference type="AlphaFoldDB" id="A0A7D4NQJ5"/>
<feature type="transmembrane region" description="Helical" evidence="1">
    <location>
        <begin position="22"/>
        <end position="44"/>
    </location>
</feature>
<reference evidence="2 3" key="1">
    <citation type="submission" date="2020-05" db="EMBL/GenBank/DDBJ databases">
        <title>Thiomicrorhabdus sediminis sp.nov. and Thiomicrorhabdus xiamenensis sp.nov., novel sulfur-oxidizing bacteria isolated from coastal sediment.</title>
        <authorList>
            <person name="Liu X."/>
        </authorList>
    </citation>
    <scope>NUCLEOTIDE SEQUENCE [LARGE SCALE GENOMIC DNA]</scope>
    <source>
        <strain evidence="2 3">G2</strain>
    </source>
</reference>
<keyword evidence="3" id="KW-1185">Reference proteome</keyword>
<keyword evidence="1" id="KW-0472">Membrane</keyword>
<keyword evidence="1" id="KW-1133">Transmembrane helix</keyword>
<name>A0A7D4NQJ5_9GAMM</name>
<feature type="transmembrane region" description="Helical" evidence="1">
    <location>
        <begin position="83"/>
        <end position="109"/>
    </location>
</feature>
<dbReference type="KEGG" id="txa:HQN79_03690"/>
<dbReference type="EMBL" id="CP054020">
    <property type="protein sequence ID" value="QKI88730.1"/>
    <property type="molecule type" value="Genomic_DNA"/>
</dbReference>
<accession>A0A7D4NQJ5</accession>
<proteinExistence type="predicted"/>
<evidence type="ECO:0000256" key="1">
    <source>
        <dbReference type="SAM" id="Phobius"/>
    </source>
</evidence>
<keyword evidence="1" id="KW-0812">Transmembrane</keyword>
<feature type="transmembrane region" description="Helical" evidence="1">
    <location>
        <begin position="121"/>
        <end position="141"/>
    </location>
</feature>
<organism evidence="2 3">
    <name type="scientific">Thiomicrorhabdus xiamenensis</name>
    <dbReference type="NCBI Taxonomy" id="2739063"/>
    <lineage>
        <taxon>Bacteria</taxon>
        <taxon>Pseudomonadati</taxon>
        <taxon>Pseudomonadota</taxon>
        <taxon>Gammaproteobacteria</taxon>
        <taxon>Thiotrichales</taxon>
        <taxon>Piscirickettsiaceae</taxon>
        <taxon>Thiomicrorhabdus</taxon>
    </lineage>
</organism>